<dbReference type="GO" id="GO:0005576">
    <property type="term" value="C:extracellular region"/>
    <property type="evidence" value="ECO:0007669"/>
    <property type="project" value="UniProtKB-SubCell"/>
</dbReference>
<dbReference type="GO" id="GO:0005975">
    <property type="term" value="P:carbohydrate metabolic process"/>
    <property type="evidence" value="ECO:0007669"/>
    <property type="project" value="InterPro"/>
</dbReference>
<dbReference type="PROSITE" id="PS51677">
    <property type="entry name" value="NODB"/>
    <property type="match status" value="1"/>
</dbReference>
<reference evidence="6" key="1">
    <citation type="submission" date="2008-02" db="EMBL/GenBank/DDBJ databases">
        <authorList>
            <consortium name="The Broad Institute Genome Sequencing Platform"/>
            <person name="Fischbach M."/>
            <person name="Ward D."/>
            <person name="Young S."/>
            <person name="Jaffe D."/>
            <person name="Gnerre S."/>
            <person name="Berlin A."/>
            <person name="Heiman D."/>
            <person name="Hepburn T."/>
            <person name="Sykes S."/>
            <person name="Alvarado L."/>
            <person name="Kodira C.D."/>
            <person name="Straight P."/>
            <person name="Clardy J."/>
            <person name="Hung D."/>
            <person name="Kolter R."/>
            <person name="Mekalanos J."/>
            <person name="Walker S."/>
            <person name="Walsh C.T."/>
            <person name="Lander E."/>
            <person name="Galagan J."/>
            <person name="Nusbaum C."/>
            <person name="Birren B."/>
        </authorList>
    </citation>
    <scope>NUCLEOTIDE SEQUENCE [LARGE SCALE GENOMIC DNA]</scope>
    <source>
        <strain evidence="6">ATCC 25486 / DSM 40338 / CBS 914.69 / JCM 4507 / NBRC 13074 / NRRL 2958 / 5647</strain>
    </source>
</reference>
<evidence type="ECO:0000256" key="2">
    <source>
        <dbReference type="ARBA" id="ARBA00022729"/>
    </source>
</evidence>
<protein>
    <submittedName>
        <fullName evidence="5">Polysaccharide deacetylase</fullName>
    </submittedName>
</protein>
<dbReference type="InterPro" id="IPR002509">
    <property type="entry name" value="NODB_dom"/>
</dbReference>
<comment type="subcellular location">
    <subcellularLocation>
        <location evidence="1">Secreted</location>
    </subcellularLocation>
</comment>
<dbReference type="Proteomes" id="UP000002805">
    <property type="component" value="Chromosome"/>
</dbReference>
<evidence type="ECO:0000313" key="5">
    <source>
        <dbReference type="EMBL" id="EFH31115.1"/>
    </source>
</evidence>
<feature type="compositionally biased region" description="Low complexity" evidence="3">
    <location>
        <begin position="215"/>
        <end position="248"/>
    </location>
</feature>
<dbReference type="Pfam" id="PF01522">
    <property type="entry name" value="Polysacc_deac_1"/>
    <property type="match status" value="1"/>
</dbReference>
<gene>
    <name evidence="5" type="ORF">SSDG_06349</name>
</gene>
<dbReference type="SUPFAM" id="SSF88713">
    <property type="entry name" value="Glycoside hydrolase/deacetylase"/>
    <property type="match status" value="1"/>
</dbReference>
<organism evidence="5 6">
    <name type="scientific">Streptomyces pristinaespiralis (strain ATCC 25486 / DSM 40338 / CBS 914.69 / JCM 4507 / KCC S-0507 / NBRC 13074 / NRRL 2958 / 5647)</name>
    <dbReference type="NCBI Taxonomy" id="457429"/>
    <lineage>
        <taxon>Bacteria</taxon>
        <taxon>Bacillati</taxon>
        <taxon>Actinomycetota</taxon>
        <taxon>Actinomycetes</taxon>
        <taxon>Kitasatosporales</taxon>
        <taxon>Streptomycetaceae</taxon>
        <taxon>Streptomyces</taxon>
    </lineage>
</organism>
<dbReference type="HOGENOM" id="CLU_030024_5_2_11"/>
<dbReference type="CDD" id="cd10918">
    <property type="entry name" value="CE4_NodB_like_5s_6s"/>
    <property type="match status" value="1"/>
</dbReference>
<dbReference type="PANTHER" id="PTHR34216">
    <property type="match status" value="1"/>
</dbReference>
<proteinExistence type="predicted"/>
<dbReference type="AlphaFoldDB" id="D6X7C8"/>
<keyword evidence="2" id="KW-0732">Signal</keyword>
<name>D6X7C8_STRE2</name>
<reference evidence="6" key="2">
    <citation type="submission" date="2009-10" db="EMBL/GenBank/DDBJ databases">
        <title>The genome sequence of Streptomyces pristinaespiralis strain ATCC 25486.</title>
        <authorList>
            <consortium name="The Broad Institute Genome Sequencing Platform"/>
            <consortium name="Broad Institute Microbial Sequencing Center"/>
            <person name="Fischbach M."/>
            <person name="Godfrey P."/>
            <person name="Ward D."/>
            <person name="Young S."/>
            <person name="Zeng Q."/>
            <person name="Koehrsen M."/>
            <person name="Alvarado L."/>
            <person name="Berlin A.M."/>
            <person name="Bochicchio J."/>
            <person name="Borenstein D."/>
            <person name="Chapman S.B."/>
            <person name="Chen Z."/>
            <person name="Engels R."/>
            <person name="Freedman E."/>
            <person name="Gellesch M."/>
            <person name="Goldberg J."/>
            <person name="Griggs A."/>
            <person name="Gujja S."/>
            <person name="Heilman E.R."/>
            <person name="Heiman D.I."/>
            <person name="Hepburn T.A."/>
            <person name="Howarth C."/>
            <person name="Jen D."/>
            <person name="Larson L."/>
            <person name="Lewis B."/>
            <person name="Mehta T."/>
            <person name="Park D."/>
            <person name="Pearson M."/>
            <person name="Richards J."/>
            <person name="Roberts A."/>
            <person name="Saif S."/>
            <person name="Shea T.D."/>
            <person name="Shenoy N."/>
            <person name="Sisk P."/>
            <person name="Stolte C."/>
            <person name="Sykes S.N."/>
            <person name="Thomson T."/>
            <person name="Walk T."/>
            <person name="White J."/>
            <person name="Yandava C."/>
            <person name="Straight P."/>
            <person name="Clardy J."/>
            <person name="Hung D."/>
            <person name="Kolter R."/>
            <person name="Mekalanos J."/>
            <person name="Walker S."/>
            <person name="Walsh C.T."/>
            <person name="Wieland-Brown L.C."/>
            <person name="Haas B."/>
            <person name="Nusbaum C."/>
            <person name="Birren B."/>
        </authorList>
    </citation>
    <scope>NUCLEOTIDE SEQUENCE [LARGE SCALE GENOMIC DNA]</scope>
    <source>
        <strain evidence="6">ATCC 25486 / DSM 40338 / CBS 914.69 / JCM 4507 / NBRC 13074 / NRRL 2958 / 5647</strain>
    </source>
</reference>
<evidence type="ECO:0000256" key="3">
    <source>
        <dbReference type="SAM" id="MobiDB-lite"/>
    </source>
</evidence>
<evidence type="ECO:0000259" key="4">
    <source>
        <dbReference type="PROSITE" id="PS51677"/>
    </source>
</evidence>
<feature type="non-terminal residue" evidence="5">
    <location>
        <position position="257"/>
    </location>
</feature>
<evidence type="ECO:0000313" key="6">
    <source>
        <dbReference type="Proteomes" id="UP000002805"/>
    </source>
</evidence>
<keyword evidence="6" id="KW-1185">Reference proteome</keyword>
<evidence type="ECO:0000256" key="1">
    <source>
        <dbReference type="ARBA" id="ARBA00004613"/>
    </source>
</evidence>
<dbReference type="Gene3D" id="3.20.20.370">
    <property type="entry name" value="Glycoside hydrolase/deacetylase"/>
    <property type="match status" value="1"/>
</dbReference>
<feature type="region of interest" description="Disordered" evidence="3">
    <location>
        <begin position="206"/>
        <end position="257"/>
    </location>
</feature>
<dbReference type="GO" id="GO:0016810">
    <property type="term" value="F:hydrolase activity, acting on carbon-nitrogen (but not peptide) bonds"/>
    <property type="evidence" value="ECO:0007669"/>
    <property type="project" value="InterPro"/>
</dbReference>
<dbReference type="InterPro" id="IPR011330">
    <property type="entry name" value="Glyco_hydro/deAcase_b/a-brl"/>
</dbReference>
<dbReference type="EMBL" id="CM000950">
    <property type="protein sequence ID" value="EFH31115.1"/>
    <property type="molecule type" value="Genomic_DNA"/>
</dbReference>
<accession>D6X7C8</accession>
<feature type="domain" description="NodB homology" evidence="4">
    <location>
        <begin position="73"/>
        <end position="257"/>
    </location>
</feature>
<dbReference type="PANTHER" id="PTHR34216:SF3">
    <property type="entry name" value="POLY-BETA-1,6-N-ACETYL-D-GLUCOSAMINE N-DEACETYLASE"/>
    <property type="match status" value="1"/>
</dbReference>
<sequence>MTTDTAAPAAAPALDQPWILMYHTVADPTDDPYGIAVAPDRLELQLRWLRARGLRGVGVADLLRARTAGDAAGLVGLTFDDGYADFVETALPILARYDCTATVFVLPGRLGGTNEWDAEGPRRALLTGRQIRAAAEAGTEIASHGLFHHRLPGCPDDVLLEETVRSRELLCELTGTAPAGFCYPYGTFDRRAADAVRRAGLLVRLRHRPRRGGRPLRPAPHAHQPGRPGRPAVGEAAAAPGAPSSGARPGPPRRCRM</sequence>
<dbReference type="InterPro" id="IPR051398">
    <property type="entry name" value="Polysacch_Deacetylase"/>
</dbReference>